<dbReference type="Pfam" id="PF04264">
    <property type="entry name" value="YceI"/>
    <property type="match status" value="1"/>
</dbReference>
<sequence>MKGALRAWCLAVTLGGGAALAGPPRLAALDPEASEARILVEMRLAGEVRGRFERIEGELVALPDGRWQVRVRLDARRLVLDGPDWRVRMTRSEKFLDVENHPDIRFTSSPFDGALLGTGGRLDGALRLRGRERPVSFALDPAACPAPGPGCTLHVSGQISRREFGMEAYRLWVQDGVAFDFLVHLREPDTP</sequence>
<feature type="signal peptide" evidence="1">
    <location>
        <begin position="1"/>
        <end position="21"/>
    </location>
</feature>
<feature type="domain" description="Lipid/polyisoprenoid-binding YceI-like" evidence="2">
    <location>
        <begin position="26"/>
        <end position="186"/>
    </location>
</feature>
<dbReference type="EMBL" id="VUOD01000005">
    <property type="protein sequence ID" value="KAA2284773.1"/>
    <property type="molecule type" value="Genomic_DNA"/>
</dbReference>
<organism evidence="3 4">
    <name type="scientific">Arenimonas fontis</name>
    <dbReference type="NCBI Taxonomy" id="2608255"/>
    <lineage>
        <taxon>Bacteria</taxon>
        <taxon>Pseudomonadati</taxon>
        <taxon>Pseudomonadota</taxon>
        <taxon>Gammaproteobacteria</taxon>
        <taxon>Lysobacterales</taxon>
        <taxon>Lysobacteraceae</taxon>
        <taxon>Arenimonas</taxon>
    </lineage>
</organism>
<proteinExistence type="predicted"/>
<gene>
    <name evidence="3" type="ORF">F0415_08740</name>
</gene>
<dbReference type="AlphaFoldDB" id="A0A5B2ZB48"/>
<dbReference type="Gene3D" id="2.40.128.110">
    <property type="entry name" value="Lipid/polyisoprenoid-binding, YceI-like"/>
    <property type="match status" value="1"/>
</dbReference>
<dbReference type="SUPFAM" id="SSF101874">
    <property type="entry name" value="YceI-like"/>
    <property type="match status" value="1"/>
</dbReference>
<keyword evidence="4" id="KW-1185">Reference proteome</keyword>
<keyword evidence="1" id="KW-0732">Signal</keyword>
<dbReference type="InterPro" id="IPR007372">
    <property type="entry name" value="Lipid/polyisoprenoid-bd_YceI"/>
</dbReference>
<evidence type="ECO:0000259" key="2">
    <source>
        <dbReference type="SMART" id="SM00867"/>
    </source>
</evidence>
<protein>
    <submittedName>
        <fullName evidence="3">YceI family protein</fullName>
    </submittedName>
</protein>
<dbReference type="InterPro" id="IPR036761">
    <property type="entry name" value="TTHA0802/YceI-like_sf"/>
</dbReference>
<comment type="caution">
    <text evidence="3">The sequence shown here is derived from an EMBL/GenBank/DDBJ whole genome shotgun (WGS) entry which is preliminary data.</text>
</comment>
<evidence type="ECO:0000313" key="3">
    <source>
        <dbReference type="EMBL" id="KAA2284773.1"/>
    </source>
</evidence>
<reference evidence="3 4" key="2">
    <citation type="submission" date="2019-09" db="EMBL/GenBank/DDBJ databases">
        <authorList>
            <person name="Mazur A."/>
        </authorList>
    </citation>
    <scope>NUCLEOTIDE SEQUENCE [LARGE SCALE GENOMIC DNA]</scope>
    <source>
        <strain evidence="3 4">3729k</strain>
    </source>
</reference>
<evidence type="ECO:0000256" key="1">
    <source>
        <dbReference type="SAM" id="SignalP"/>
    </source>
</evidence>
<dbReference type="RefSeq" id="WP_149860831.1">
    <property type="nucleotide sequence ID" value="NZ_VUOD01000005.1"/>
</dbReference>
<reference evidence="3 4" key="1">
    <citation type="submission" date="2019-09" db="EMBL/GenBank/DDBJ databases">
        <title>Arenimonas chukotkensis sp. nov., a bacterium isolated from Chukotka hot spring, Arctic region, Russia.</title>
        <authorList>
            <person name="Zayulina K.S."/>
            <person name="Prokofeva M.I."/>
            <person name="Elcheninov A.G."/>
            <person name="Novikov A."/>
            <person name="Kochetkova T.V."/>
            <person name="Kublanov I.V."/>
        </authorList>
    </citation>
    <scope>NUCLEOTIDE SEQUENCE [LARGE SCALE GENOMIC DNA]</scope>
    <source>
        <strain evidence="3 4">3729k</strain>
    </source>
</reference>
<dbReference type="Proteomes" id="UP000322165">
    <property type="component" value="Unassembled WGS sequence"/>
</dbReference>
<evidence type="ECO:0000313" key="4">
    <source>
        <dbReference type="Proteomes" id="UP000322165"/>
    </source>
</evidence>
<dbReference type="PANTHER" id="PTHR34406:SF1">
    <property type="entry name" value="PROTEIN YCEI"/>
    <property type="match status" value="1"/>
</dbReference>
<accession>A0A5B2ZB48</accession>
<dbReference type="PANTHER" id="PTHR34406">
    <property type="entry name" value="PROTEIN YCEI"/>
    <property type="match status" value="1"/>
</dbReference>
<name>A0A5B2ZB48_9GAMM</name>
<dbReference type="SMART" id="SM00867">
    <property type="entry name" value="YceI"/>
    <property type="match status" value="1"/>
</dbReference>
<feature type="chain" id="PRO_5023125838" evidence="1">
    <location>
        <begin position="22"/>
        <end position="191"/>
    </location>
</feature>